<evidence type="ECO:0000313" key="1">
    <source>
        <dbReference type="EMBL" id="KKT54203.1"/>
    </source>
</evidence>
<accession>A0A837IBK3</accession>
<organism evidence="1 2">
    <name type="scientific">Candidatus Woesebacteria bacterium GW2011_GWA1_44_23</name>
    <dbReference type="NCBI Taxonomy" id="1618558"/>
    <lineage>
        <taxon>Bacteria</taxon>
        <taxon>Candidatus Woeseibacteriota</taxon>
    </lineage>
</organism>
<dbReference type="AlphaFoldDB" id="A0A837IBK3"/>
<evidence type="ECO:0000313" key="2">
    <source>
        <dbReference type="Proteomes" id="UP000034525"/>
    </source>
</evidence>
<protein>
    <submittedName>
        <fullName evidence="1">Uncharacterized protein</fullName>
    </submittedName>
</protein>
<dbReference type="EMBL" id="LCIL01000008">
    <property type="protein sequence ID" value="KKT54203.1"/>
    <property type="molecule type" value="Genomic_DNA"/>
</dbReference>
<name>A0A837IBK3_9BACT</name>
<gene>
    <name evidence="1" type="ORF">UW47_C0008G0002</name>
</gene>
<comment type="caution">
    <text evidence="1">The sequence shown here is derived from an EMBL/GenBank/DDBJ whole genome shotgun (WGS) entry which is preliminary data.</text>
</comment>
<dbReference type="Proteomes" id="UP000034525">
    <property type="component" value="Unassembled WGS sequence"/>
</dbReference>
<sequence>MPTMLSEIEPNQVVTEQQILLPVAQIIDGSSYKPTQARVIGTFPTSAKSIQDLFPEQEYEEKSIQLAKKALGSLSTEFSAEQLKTVITEVEFLTESWLDEFERQIFKGSTLQELLHEKGGK</sequence>
<reference evidence="1 2" key="1">
    <citation type="journal article" date="2015" name="Nature">
        <title>rRNA introns, odd ribosomes, and small enigmatic genomes across a large radiation of phyla.</title>
        <authorList>
            <person name="Brown C.T."/>
            <person name="Hug L.A."/>
            <person name="Thomas B.C."/>
            <person name="Sharon I."/>
            <person name="Castelle C.J."/>
            <person name="Singh A."/>
            <person name="Wilkins M.J."/>
            <person name="Williams K.H."/>
            <person name="Banfield J.F."/>
        </authorList>
    </citation>
    <scope>NUCLEOTIDE SEQUENCE [LARGE SCALE GENOMIC DNA]</scope>
</reference>
<proteinExistence type="predicted"/>